<dbReference type="SUPFAM" id="SSF50494">
    <property type="entry name" value="Trypsin-like serine proteases"/>
    <property type="match status" value="1"/>
</dbReference>
<dbReference type="PRINTS" id="PR00722">
    <property type="entry name" value="CHYMOTRYPSIN"/>
</dbReference>
<accession>A0ABZ2K5G2</accession>
<dbReference type="Gene3D" id="2.40.10.10">
    <property type="entry name" value="Trypsin-like serine proteases"/>
    <property type="match status" value="2"/>
</dbReference>
<keyword evidence="4" id="KW-1185">Reference proteome</keyword>
<feature type="chain" id="PRO_5046842728" evidence="1">
    <location>
        <begin position="23"/>
        <end position="235"/>
    </location>
</feature>
<dbReference type="InterPro" id="IPR009003">
    <property type="entry name" value="Peptidase_S1_PA"/>
</dbReference>
<organism evidence="3 4">
    <name type="scientific">Pendulispora brunnea</name>
    <dbReference type="NCBI Taxonomy" id="2905690"/>
    <lineage>
        <taxon>Bacteria</taxon>
        <taxon>Pseudomonadati</taxon>
        <taxon>Myxococcota</taxon>
        <taxon>Myxococcia</taxon>
        <taxon>Myxococcales</taxon>
        <taxon>Sorangiineae</taxon>
        <taxon>Pendulisporaceae</taxon>
        <taxon>Pendulispora</taxon>
    </lineage>
</organism>
<dbReference type="PROSITE" id="PS51257">
    <property type="entry name" value="PROKAR_LIPOPROTEIN"/>
    <property type="match status" value="1"/>
</dbReference>
<evidence type="ECO:0000259" key="2">
    <source>
        <dbReference type="PROSITE" id="PS50240"/>
    </source>
</evidence>
<dbReference type="InterPro" id="IPR043504">
    <property type="entry name" value="Peptidase_S1_PA_chymotrypsin"/>
</dbReference>
<dbReference type="Pfam" id="PF00089">
    <property type="entry name" value="Trypsin"/>
    <property type="match status" value="1"/>
</dbReference>
<keyword evidence="3" id="KW-0378">Hydrolase</keyword>
<evidence type="ECO:0000313" key="3">
    <source>
        <dbReference type="EMBL" id="WXA92375.1"/>
    </source>
</evidence>
<dbReference type="InterPro" id="IPR001254">
    <property type="entry name" value="Trypsin_dom"/>
</dbReference>
<evidence type="ECO:0000313" key="4">
    <source>
        <dbReference type="Proteomes" id="UP001379533"/>
    </source>
</evidence>
<keyword evidence="1" id="KW-0732">Signal</keyword>
<dbReference type="SMART" id="SM00020">
    <property type="entry name" value="Tryp_SPc"/>
    <property type="match status" value="1"/>
</dbReference>
<name>A0ABZ2K5G2_9BACT</name>
<feature type="domain" description="Peptidase S1" evidence="2">
    <location>
        <begin position="39"/>
        <end position="235"/>
    </location>
</feature>
<sequence>MKTLVLSLVAGAMAAFTMGCTADTASSSEADNGRVSEPIIGGTTDSGDPSVVGIVLTDSSGSQYICTGSVISSTKVLTARHCIEDMVSWEVRVGTNINSPTSTLAVSKGAYSPDGDIGVLTLSRATSLTPLPYNTGTLDSGDIGASVRAVGYGSNKTNSGSGTGAGTKRTGNTTIRGLQVDTFSTYNVLCHGDSGGPIFENGTIIGITSYGNPANCTGYGYSVRTDLHADFIQSH</sequence>
<gene>
    <name evidence="3" type="ORF">LZC95_38705</name>
</gene>
<protein>
    <submittedName>
        <fullName evidence="3">Trypsin-like serine protease</fullName>
        <ecNumber evidence="3">3.4.21.-</ecNumber>
    </submittedName>
</protein>
<dbReference type="Proteomes" id="UP001379533">
    <property type="component" value="Chromosome"/>
</dbReference>
<evidence type="ECO:0000256" key="1">
    <source>
        <dbReference type="SAM" id="SignalP"/>
    </source>
</evidence>
<dbReference type="EMBL" id="CP089982">
    <property type="protein sequence ID" value="WXA92375.1"/>
    <property type="molecule type" value="Genomic_DNA"/>
</dbReference>
<feature type="signal peptide" evidence="1">
    <location>
        <begin position="1"/>
        <end position="22"/>
    </location>
</feature>
<dbReference type="InterPro" id="IPR051333">
    <property type="entry name" value="CLIP_Serine_Protease"/>
</dbReference>
<dbReference type="EC" id="3.4.21.-" evidence="3"/>
<proteinExistence type="predicted"/>
<dbReference type="GO" id="GO:0016787">
    <property type="term" value="F:hydrolase activity"/>
    <property type="evidence" value="ECO:0007669"/>
    <property type="project" value="UniProtKB-KW"/>
</dbReference>
<dbReference type="PANTHER" id="PTHR24260">
    <property type="match status" value="1"/>
</dbReference>
<reference evidence="3 4" key="1">
    <citation type="submission" date="2021-12" db="EMBL/GenBank/DDBJ databases">
        <title>Discovery of the Pendulisporaceae a myxobacterial family with distinct sporulation behavior and unique specialized metabolism.</title>
        <authorList>
            <person name="Garcia R."/>
            <person name="Popoff A."/>
            <person name="Bader C.D."/>
            <person name="Loehr J."/>
            <person name="Walesch S."/>
            <person name="Walt C."/>
            <person name="Boldt J."/>
            <person name="Bunk B."/>
            <person name="Haeckl F.J.F.P.J."/>
            <person name="Gunesch A.P."/>
            <person name="Birkelbach J."/>
            <person name="Nuebel U."/>
            <person name="Pietschmann T."/>
            <person name="Bach T."/>
            <person name="Mueller R."/>
        </authorList>
    </citation>
    <scope>NUCLEOTIDE SEQUENCE [LARGE SCALE GENOMIC DNA]</scope>
    <source>
        <strain evidence="3 4">MSr12523</strain>
    </source>
</reference>
<dbReference type="PROSITE" id="PS50240">
    <property type="entry name" value="TRYPSIN_DOM"/>
    <property type="match status" value="1"/>
</dbReference>
<dbReference type="RefSeq" id="WP_394842980.1">
    <property type="nucleotide sequence ID" value="NZ_CP089982.1"/>
</dbReference>
<dbReference type="InterPro" id="IPR001314">
    <property type="entry name" value="Peptidase_S1A"/>
</dbReference>
<dbReference type="PANTHER" id="PTHR24260:SF136">
    <property type="entry name" value="GH08193P-RELATED"/>
    <property type="match status" value="1"/>
</dbReference>